<dbReference type="EMBL" id="CM045763">
    <property type="protein sequence ID" value="KAI8021423.1"/>
    <property type="molecule type" value="Genomic_DNA"/>
</dbReference>
<sequence length="496" mass="54600">MHETSAPNPVLAHPTDNQTDRSLEEQDHLVRSTKKIKNLSESIADQAMNDSIEAPTDAQIQGEQGMNNLTQIPTEEPTKKSFKQVLTASKTNEKAFDIDLERLSDDDLLTDEEDNEDMEDADPSQIAGLGPHIPKIRLPSRLIKHIRKPWKDCLIVSKPVPEPAKVHAGPSTNGHDDGFNQTPTASSSGNQPAPGTEHSDEFGPWMLVNRRNNRPNSTGRQSGPSTIIGRRPNNRFGPLAKNGNRKGPTDRAKHQNPMGPNNEGALGKESSSEAAYPNTTQRISSERQHDGRQLNKDMTTLGAEQARPEHTAASPIHSLVQATSEVSTSMLTDPYPPNPSSSPFNPAPVQISTPTSPPPSTSNLQIFSVSFEIKQKPPNTNNEHLQHNGGSGATNRSNHLDEAQLSGIIPRTRERSHSPSKRRMVDRRDKDEHRTKVGERGRKTTAGNTDGSSKVNRAIQEDSNNKRNNKARFPPTFGVLYFTDSKKQQSTIPSYF</sequence>
<accession>A0ACC0I773</accession>
<gene>
    <name evidence="1" type="ORF">LOK49_LG03G01295</name>
</gene>
<evidence type="ECO:0000313" key="1">
    <source>
        <dbReference type="EMBL" id="KAI8021423.1"/>
    </source>
</evidence>
<reference evidence="1 2" key="1">
    <citation type="journal article" date="2022" name="Plant J.">
        <title>Chromosome-level genome of Camellia lanceoleosa provides a valuable resource for understanding genome evolution and self-incompatibility.</title>
        <authorList>
            <person name="Gong W."/>
            <person name="Xiao S."/>
            <person name="Wang L."/>
            <person name="Liao Z."/>
            <person name="Chang Y."/>
            <person name="Mo W."/>
            <person name="Hu G."/>
            <person name="Li W."/>
            <person name="Zhao G."/>
            <person name="Zhu H."/>
            <person name="Hu X."/>
            <person name="Ji K."/>
            <person name="Xiang X."/>
            <person name="Song Q."/>
            <person name="Yuan D."/>
            <person name="Jin S."/>
            <person name="Zhang L."/>
        </authorList>
    </citation>
    <scope>NUCLEOTIDE SEQUENCE [LARGE SCALE GENOMIC DNA]</scope>
    <source>
        <strain evidence="1">SQ_2022a</strain>
    </source>
</reference>
<proteinExistence type="predicted"/>
<evidence type="ECO:0000313" key="2">
    <source>
        <dbReference type="Proteomes" id="UP001060215"/>
    </source>
</evidence>
<organism evidence="1 2">
    <name type="scientific">Camellia lanceoleosa</name>
    <dbReference type="NCBI Taxonomy" id="1840588"/>
    <lineage>
        <taxon>Eukaryota</taxon>
        <taxon>Viridiplantae</taxon>
        <taxon>Streptophyta</taxon>
        <taxon>Embryophyta</taxon>
        <taxon>Tracheophyta</taxon>
        <taxon>Spermatophyta</taxon>
        <taxon>Magnoliopsida</taxon>
        <taxon>eudicotyledons</taxon>
        <taxon>Gunneridae</taxon>
        <taxon>Pentapetalae</taxon>
        <taxon>asterids</taxon>
        <taxon>Ericales</taxon>
        <taxon>Theaceae</taxon>
        <taxon>Camellia</taxon>
    </lineage>
</organism>
<keyword evidence="2" id="KW-1185">Reference proteome</keyword>
<dbReference type="Proteomes" id="UP001060215">
    <property type="component" value="Chromosome 6"/>
</dbReference>
<name>A0ACC0I773_9ERIC</name>
<comment type="caution">
    <text evidence="1">The sequence shown here is derived from an EMBL/GenBank/DDBJ whole genome shotgun (WGS) entry which is preliminary data.</text>
</comment>
<protein>
    <submittedName>
        <fullName evidence="1">Uncharacterized protein</fullName>
    </submittedName>
</protein>